<evidence type="ECO:0000256" key="4">
    <source>
        <dbReference type="PROSITE-ProRule" id="PRU00335"/>
    </source>
</evidence>
<feature type="domain" description="HTH tetR-type" evidence="5">
    <location>
        <begin position="12"/>
        <end position="72"/>
    </location>
</feature>
<evidence type="ECO:0000259" key="5">
    <source>
        <dbReference type="PROSITE" id="PS50977"/>
    </source>
</evidence>
<dbReference type="RefSeq" id="WP_189033116.1">
    <property type="nucleotide sequence ID" value="NZ_BMNE01000006.1"/>
</dbReference>
<evidence type="ECO:0000256" key="2">
    <source>
        <dbReference type="ARBA" id="ARBA00023125"/>
    </source>
</evidence>
<dbReference type="Proteomes" id="UP000658127">
    <property type="component" value="Unassembled WGS sequence"/>
</dbReference>
<evidence type="ECO:0000313" key="6">
    <source>
        <dbReference type="EMBL" id="GGN91833.1"/>
    </source>
</evidence>
<gene>
    <name evidence="6" type="ORF">GCM10011610_52540</name>
</gene>
<dbReference type="PANTHER" id="PTHR30055">
    <property type="entry name" value="HTH-TYPE TRANSCRIPTIONAL REGULATOR RUTR"/>
    <property type="match status" value="1"/>
</dbReference>
<protein>
    <submittedName>
        <fullName evidence="6">TetR-family transcriptional regulator</fullName>
    </submittedName>
</protein>
<dbReference type="PROSITE" id="PS50977">
    <property type="entry name" value="HTH_TETR_2"/>
    <property type="match status" value="1"/>
</dbReference>
<evidence type="ECO:0000256" key="1">
    <source>
        <dbReference type="ARBA" id="ARBA00023015"/>
    </source>
</evidence>
<dbReference type="InterPro" id="IPR009057">
    <property type="entry name" value="Homeodomain-like_sf"/>
</dbReference>
<feature type="DNA-binding region" description="H-T-H motif" evidence="4">
    <location>
        <begin position="35"/>
        <end position="54"/>
    </location>
</feature>
<dbReference type="InterPro" id="IPR001647">
    <property type="entry name" value="HTH_TetR"/>
</dbReference>
<dbReference type="PRINTS" id="PR00455">
    <property type="entry name" value="HTHTETR"/>
</dbReference>
<sequence>MKSPRRQADRRAATVTALLDATIDSLVEVGYAGTTTRSVAERAGVSQGAQQHYFRTKTDLVDAAMIRLVEQLVADANAQPIDADNEAERAAALLDRLWEIHNLPITPAVFELFNVARTDPEIATQVKAALARGMDAIRTIAHALLPTFAARPDFDDTIDIIVATVRGTVIIAAIPGADTLHSPWPKLKEHLLAQVITDPAVAVSSAAHTN</sequence>
<dbReference type="SUPFAM" id="SSF46689">
    <property type="entry name" value="Homeodomain-like"/>
    <property type="match status" value="1"/>
</dbReference>
<keyword evidence="3" id="KW-0804">Transcription</keyword>
<comment type="caution">
    <text evidence="6">The sequence shown here is derived from an EMBL/GenBank/DDBJ whole genome shotgun (WGS) entry which is preliminary data.</text>
</comment>
<evidence type="ECO:0000256" key="3">
    <source>
        <dbReference type="ARBA" id="ARBA00023163"/>
    </source>
</evidence>
<keyword evidence="2 4" id="KW-0238">DNA-binding</keyword>
<dbReference type="InterPro" id="IPR050109">
    <property type="entry name" value="HTH-type_TetR-like_transc_reg"/>
</dbReference>
<accession>A0ABQ2KVQ5</accession>
<keyword evidence="1" id="KW-0805">Transcription regulation</keyword>
<dbReference type="Gene3D" id="1.10.357.10">
    <property type="entry name" value="Tetracycline Repressor, domain 2"/>
    <property type="match status" value="1"/>
</dbReference>
<reference evidence="7" key="1">
    <citation type="journal article" date="2019" name="Int. J. Syst. Evol. Microbiol.">
        <title>The Global Catalogue of Microorganisms (GCM) 10K type strain sequencing project: providing services to taxonomists for standard genome sequencing and annotation.</title>
        <authorList>
            <consortium name="The Broad Institute Genomics Platform"/>
            <consortium name="The Broad Institute Genome Sequencing Center for Infectious Disease"/>
            <person name="Wu L."/>
            <person name="Ma J."/>
        </authorList>
    </citation>
    <scope>NUCLEOTIDE SEQUENCE [LARGE SCALE GENOMIC DNA]</scope>
    <source>
        <strain evidence="7">CGMCC 4.7329</strain>
    </source>
</reference>
<name>A0ABQ2KVQ5_9NOCA</name>
<organism evidence="6 7">
    <name type="scientific">Nocardia rhizosphaerihabitans</name>
    <dbReference type="NCBI Taxonomy" id="1691570"/>
    <lineage>
        <taxon>Bacteria</taxon>
        <taxon>Bacillati</taxon>
        <taxon>Actinomycetota</taxon>
        <taxon>Actinomycetes</taxon>
        <taxon>Mycobacteriales</taxon>
        <taxon>Nocardiaceae</taxon>
        <taxon>Nocardia</taxon>
    </lineage>
</organism>
<dbReference type="PANTHER" id="PTHR30055:SF234">
    <property type="entry name" value="HTH-TYPE TRANSCRIPTIONAL REGULATOR BETI"/>
    <property type="match status" value="1"/>
</dbReference>
<dbReference type="Pfam" id="PF00440">
    <property type="entry name" value="TetR_N"/>
    <property type="match status" value="1"/>
</dbReference>
<proteinExistence type="predicted"/>
<evidence type="ECO:0000313" key="7">
    <source>
        <dbReference type="Proteomes" id="UP000658127"/>
    </source>
</evidence>
<keyword evidence="7" id="KW-1185">Reference proteome</keyword>
<dbReference type="EMBL" id="BMNE01000006">
    <property type="protein sequence ID" value="GGN91833.1"/>
    <property type="molecule type" value="Genomic_DNA"/>
</dbReference>